<organism evidence="3 4">
    <name type="scientific">Palleronia salina</name>
    <dbReference type="NCBI Taxonomy" id="313368"/>
    <lineage>
        <taxon>Bacteria</taxon>
        <taxon>Pseudomonadati</taxon>
        <taxon>Pseudomonadota</taxon>
        <taxon>Alphaproteobacteria</taxon>
        <taxon>Rhodobacterales</taxon>
        <taxon>Roseobacteraceae</taxon>
        <taxon>Palleronia</taxon>
    </lineage>
</organism>
<protein>
    <submittedName>
        <fullName evidence="3">Putative Flp pilus-assembly TadE/G-like</fullName>
    </submittedName>
</protein>
<evidence type="ECO:0000259" key="2">
    <source>
        <dbReference type="PROSITE" id="PS50234"/>
    </source>
</evidence>
<keyword evidence="4" id="KW-1185">Reference proteome</keyword>
<dbReference type="SUPFAM" id="SSF53300">
    <property type="entry name" value="vWA-like"/>
    <property type="match status" value="1"/>
</dbReference>
<reference evidence="3 4" key="1">
    <citation type="submission" date="2016-11" db="EMBL/GenBank/DDBJ databases">
        <authorList>
            <person name="Jaros S."/>
            <person name="Januszkiewicz K."/>
            <person name="Wedrychowicz H."/>
        </authorList>
    </citation>
    <scope>NUCLEOTIDE SEQUENCE [LARGE SCALE GENOMIC DNA]</scope>
    <source>
        <strain evidence="3 4">DSM 26892</strain>
    </source>
</reference>
<sequence>MSRMSPISALRIARFGNEEEGSLTIMALFFFICMVMIGGLSLDIMVFENNRTRLQNLSDRAVLAATAMNQEGDPEAVVRSYFDKAGMSSNLAGIQVSQGLVARTVSVQTAQPMRTMFMNMTGVTQLKAQTNSTAVEGMDQLEVALVLDVSNSMNQASNVPGMATKLDDMKNAAKRFIDVIYDNADQGTVSVTLIPYNTQVNAGRDILEALNVQLDHEHSFCLDFDDTDYGAVAMNTSKAYSQAAHFDQWHVNEQDPVVTVCRSGSNQEIKLHQSDPEVIKAQIDALTAHGNTSSEIGMKWAASLLDPSTRDLVQQLSSNGVVPNEMSNRPLDYDVDGARKVVILLTDGINTEQMRMNNQYKNGMSPVYETVNDGATETFSVDMRSLFNRAYGNRNFWAKADCYLGICWNDTWNQTPTLGWVASLLGFNPNYGQRRLTWQETWETMNPRHLAWHYLVDASENSQDYYDFLDGLWSPVSGATKDTRLLGMCNDMREESITVYTIGFEINDHARDIMGRCASNANTFIDVTGDDLEETFASIATSITRLRLTQ</sequence>
<dbReference type="InterPro" id="IPR028087">
    <property type="entry name" value="Tad_N"/>
</dbReference>
<dbReference type="Proteomes" id="UP000184040">
    <property type="component" value="Unassembled WGS sequence"/>
</dbReference>
<dbReference type="InterPro" id="IPR002035">
    <property type="entry name" value="VWF_A"/>
</dbReference>
<dbReference type="STRING" id="313368.SAMN04488012_11234"/>
<evidence type="ECO:0000313" key="4">
    <source>
        <dbReference type="Proteomes" id="UP000184040"/>
    </source>
</evidence>
<evidence type="ECO:0000313" key="3">
    <source>
        <dbReference type="EMBL" id="SHJ59261.1"/>
    </source>
</evidence>
<keyword evidence="1" id="KW-1133">Transmembrane helix</keyword>
<dbReference type="Pfam" id="PF13400">
    <property type="entry name" value="Tad"/>
    <property type="match status" value="1"/>
</dbReference>
<feature type="domain" description="VWFA" evidence="2">
    <location>
        <begin position="142"/>
        <end position="383"/>
    </location>
</feature>
<dbReference type="AlphaFoldDB" id="A0A1M6KKB4"/>
<dbReference type="InterPro" id="IPR036465">
    <property type="entry name" value="vWFA_dom_sf"/>
</dbReference>
<proteinExistence type="predicted"/>
<evidence type="ECO:0000256" key="1">
    <source>
        <dbReference type="SAM" id="Phobius"/>
    </source>
</evidence>
<dbReference type="Gene3D" id="3.40.50.410">
    <property type="entry name" value="von Willebrand factor, type A domain"/>
    <property type="match status" value="1"/>
</dbReference>
<name>A0A1M6KKB4_9RHOB</name>
<gene>
    <name evidence="3" type="ORF">SAMN04488012_11234</name>
</gene>
<feature type="transmembrane region" description="Helical" evidence="1">
    <location>
        <begin position="21"/>
        <end position="47"/>
    </location>
</feature>
<keyword evidence="1" id="KW-0472">Membrane</keyword>
<dbReference type="PROSITE" id="PS50234">
    <property type="entry name" value="VWFA"/>
    <property type="match status" value="1"/>
</dbReference>
<accession>A0A1M6KKB4</accession>
<keyword evidence="1" id="KW-0812">Transmembrane</keyword>
<dbReference type="EMBL" id="FQZA01000012">
    <property type="protein sequence ID" value="SHJ59261.1"/>
    <property type="molecule type" value="Genomic_DNA"/>
</dbReference>